<reference evidence="5 6" key="1">
    <citation type="submission" date="2017-09" db="EMBL/GenBank/DDBJ databases">
        <title>Depth-based differentiation of microbial function through sediment-hosted aquifers and enrichment of novel symbionts in the deep terrestrial subsurface.</title>
        <authorList>
            <person name="Probst A.J."/>
            <person name="Ladd B."/>
            <person name="Jarett J.K."/>
            <person name="Geller-Mcgrath D.E."/>
            <person name="Sieber C.M."/>
            <person name="Emerson J.B."/>
            <person name="Anantharaman K."/>
            <person name="Thomas B.C."/>
            <person name="Malmstrom R."/>
            <person name="Stieglmeier M."/>
            <person name="Klingl A."/>
            <person name="Woyke T."/>
            <person name="Ryan C.M."/>
            <person name="Banfield J.F."/>
        </authorList>
    </citation>
    <scope>NUCLEOTIDE SEQUENCE [LARGE SCALE GENOMIC DNA]</scope>
    <source>
        <strain evidence="5">CG10_big_fil_rev_8_21_14_0_10_42_12</strain>
    </source>
</reference>
<feature type="domain" description="DUF2207" evidence="3">
    <location>
        <begin position="25"/>
        <end position="185"/>
    </location>
</feature>
<feature type="domain" description="Predicted membrane protein YciQ-like C-terminal" evidence="4">
    <location>
        <begin position="390"/>
        <end position="454"/>
    </location>
</feature>
<dbReference type="Pfam" id="PF09972">
    <property type="entry name" value="DUF2207"/>
    <property type="match status" value="1"/>
</dbReference>
<evidence type="ECO:0000313" key="6">
    <source>
        <dbReference type="Proteomes" id="UP000231333"/>
    </source>
</evidence>
<dbReference type="InterPro" id="IPR048389">
    <property type="entry name" value="YciQ-like_C"/>
</dbReference>
<protein>
    <recommendedName>
        <fullName evidence="7">DUF2207 domain-containing protein</fullName>
    </recommendedName>
</protein>
<evidence type="ECO:0000259" key="3">
    <source>
        <dbReference type="Pfam" id="PF09972"/>
    </source>
</evidence>
<dbReference type="AlphaFoldDB" id="A0A2H0QUK3"/>
<sequence length="516" mass="57691">MNILFKIIVFGWLGLLPFSVSAEVIGNFDVYIDLRDDGSFTVTEEILYDFESAQRHGIFRTIPTNHPQDASAWYKDRYIDIEVESVLMDGEQVPYNISTPGKNIEIKIGDPDKTITGPHTYTIVYEVEGALFKTNDIVELYWNATGNEWPVSIENARIEINAPQGVLGVDQVCYIGVERSNARCDSASFENIAIFIGQNMGSREGLTVAQSLSPNMPVVILEAFNFLWLIPLLFIIMFVALPVWTYRVLTKHKIHGPIIPEYEPYNRINPLYAGMLVDNTLHTHDITAAIVYLAEQGILKITKTEKKFLFFPIDDYEIETLKSRDEIVDQFLLKSFKLLFGERTNKGNTVTLSELKKNMSQRRLNSTILRDLTKELKDDMKKEGYFEDAGLLTRRTRKGYEAMNHLKGFKEFLSVTGKDRFKFHNAPQKNSEQFLEYLPYAIAFGVEKEWAKVFDDMIIPDPTWYEGGTAGAFSATAFSSDMSAFSSSLATSSGTSASGGGGSSGGGAGGGGGGSW</sequence>
<keyword evidence="2" id="KW-1133">Transmembrane helix</keyword>
<keyword evidence="2" id="KW-0472">Membrane</keyword>
<comment type="caution">
    <text evidence="5">The sequence shown here is derived from an EMBL/GenBank/DDBJ whole genome shotgun (WGS) entry which is preliminary data.</text>
</comment>
<keyword evidence="2" id="KW-0812">Transmembrane</keyword>
<dbReference type="Pfam" id="PF20990">
    <property type="entry name" value="DUF2207_C"/>
    <property type="match status" value="1"/>
</dbReference>
<evidence type="ECO:0000256" key="1">
    <source>
        <dbReference type="SAM" id="MobiDB-lite"/>
    </source>
</evidence>
<dbReference type="EMBL" id="PCXL01000013">
    <property type="protein sequence ID" value="PIR37961.1"/>
    <property type="molecule type" value="Genomic_DNA"/>
</dbReference>
<evidence type="ECO:0008006" key="7">
    <source>
        <dbReference type="Google" id="ProtNLM"/>
    </source>
</evidence>
<evidence type="ECO:0000256" key="2">
    <source>
        <dbReference type="SAM" id="Phobius"/>
    </source>
</evidence>
<feature type="compositionally biased region" description="Gly residues" evidence="1">
    <location>
        <begin position="497"/>
        <end position="516"/>
    </location>
</feature>
<dbReference type="Proteomes" id="UP000231333">
    <property type="component" value="Unassembled WGS sequence"/>
</dbReference>
<gene>
    <name evidence="5" type="ORF">COV34_02640</name>
</gene>
<feature type="region of interest" description="Disordered" evidence="1">
    <location>
        <begin position="493"/>
        <end position="516"/>
    </location>
</feature>
<feature type="transmembrane region" description="Helical" evidence="2">
    <location>
        <begin position="226"/>
        <end position="246"/>
    </location>
</feature>
<dbReference type="InterPro" id="IPR018702">
    <property type="entry name" value="DUF2207"/>
</dbReference>
<organism evidence="5 6">
    <name type="scientific">Candidatus Zambryskibacteria bacterium CG10_big_fil_rev_8_21_14_0_10_42_12</name>
    <dbReference type="NCBI Taxonomy" id="1975115"/>
    <lineage>
        <taxon>Bacteria</taxon>
        <taxon>Candidatus Zambryskiibacteriota</taxon>
    </lineage>
</organism>
<accession>A0A2H0QUK3</accession>
<evidence type="ECO:0000259" key="4">
    <source>
        <dbReference type="Pfam" id="PF20990"/>
    </source>
</evidence>
<name>A0A2H0QUK3_9BACT</name>
<evidence type="ECO:0000313" key="5">
    <source>
        <dbReference type="EMBL" id="PIR37961.1"/>
    </source>
</evidence>
<proteinExistence type="predicted"/>